<evidence type="ECO:0000259" key="3">
    <source>
        <dbReference type="PROSITE" id="PS51253"/>
    </source>
</evidence>
<dbReference type="InterPro" id="IPR009057">
    <property type="entry name" value="Homeodomain-like_sf"/>
</dbReference>
<evidence type="ECO:0000256" key="1">
    <source>
        <dbReference type="ARBA" id="ARBA00023125"/>
    </source>
</evidence>
<sequence length="567" mass="62814">MSYSIPASPAWLDYVHNDYPSPVSTASPSYPPMNQVESSIGPCRVMTRGQRRARDSVLSRNRNGPGSRSGTPALSMTSNLMASPYPLTPDSTSYSPYYLPSHSRSHSSSHEHVRDPSPALSTNTSVSSTSAPNSQNLHISPSLMSPFTRPSYSPTSPVAPTLSPVAPAQDSTFDSMYPSRPKQRKQRLFNVDRQAICQYHLEHPTARQEDIAALYGVERSTISKILKNKAKWLNVSPDESLRVAKHRPSKFPLLEDRMVDWLLDPETTRKPLTDTRLREKARAIAKDLEISEEKFKASSGWVDNFKHRHGIRNGDLVGDGRNIKMARALGQGLPVTPLAIQIAEEAKKAANTSRDSAISSTLPSYSTQTHSRIVSTQPQQWSEPSQPLLTPDHSPVEQQSLHSQSSQTHSPVAEEQINHHMQDRHQYLPSHSDPSPSTDVHTHDNMLQPMSAASDSLYPTELCTQSHTPSLIAPDMRMQTADMVPPHNRPLTVIEPPMPPMLPLPDNSEPTLQEAEEAINRVLLFFELAKRRGNPGAGFITVDQVEQIREVKKAMFCAGAGIPYNPI</sequence>
<feature type="region of interest" description="Disordered" evidence="2">
    <location>
        <begin position="98"/>
        <end position="160"/>
    </location>
</feature>
<feature type="domain" description="HTH CENPB-type" evidence="3">
    <location>
        <begin position="242"/>
        <end position="315"/>
    </location>
</feature>
<keyword evidence="5" id="KW-1185">Reference proteome</keyword>
<dbReference type="InterPro" id="IPR050863">
    <property type="entry name" value="CenT-Element_Derived"/>
</dbReference>
<feature type="compositionally biased region" description="Polar residues" evidence="2">
    <location>
        <begin position="351"/>
        <end position="388"/>
    </location>
</feature>
<name>A0A4S8MQB6_DENBC</name>
<dbReference type="Gene3D" id="1.10.10.60">
    <property type="entry name" value="Homeodomain-like"/>
    <property type="match status" value="2"/>
</dbReference>
<feature type="compositionally biased region" description="Polar residues" evidence="2">
    <location>
        <begin position="58"/>
        <end position="81"/>
    </location>
</feature>
<dbReference type="GO" id="GO:0003677">
    <property type="term" value="F:DNA binding"/>
    <property type="evidence" value="ECO:0007669"/>
    <property type="project" value="UniProtKB-KW"/>
</dbReference>
<dbReference type="AlphaFoldDB" id="A0A4S8MQB6"/>
<dbReference type="PANTHER" id="PTHR19303">
    <property type="entry name" value="TRANSPOSON"/>
    <property type="match status" value="1"/>
</dbReference>
<reference evidence="4 5" key="1">
    <citation type="journal article" date="2019" name="Nat. Ecol. Evol.">
        <title>Megaphylogeny resolves global patterns of mushroom evolution.</title>
        <authorList>
            <person name="Varga T."/>
            <person name="Krizsan K."/>
            <person name="Foldi C."/>
            <person name="Dima B."/>
            <person name="Sanchez-Garcia M."/>
            <person name="Sanchez-Ramirez S."/>
            <person name="Szollosi G.J."/>
            <person name="Szarkandi J.G."/>
            <person name="Papp V."/>
            <person name="Albert L."/>
            <person name="Andreopoulos W."/>
            <person name="Angelini C."/>
            <person name="Antonin V."/>
            <person name="Barry K.W."/>
            <person name="Bougher N.L."/>
            <person name="Buchanan P."/>
            <person name="Buyck B."/>
            <person name="Bense V."/>
            <person name="Catcheside P."/>
            <person name="Chovatia M."/>
            <person name="Cooper J."/>
            <person name="Damon W."/>
            <person name="Desjardin D."/>
            <person name="Finy P."/>
            <person name="Geml J."/>
            <person name="Haridas S."/>
            <person name="Hughes K."/>
            <person name="Justo A."/>
            <person name="Karasinski D."/>
            <person name="Kautmanova I."/>
            <person name="Kiss B."/>
            <person name="Kocsube S."/>
            <person name="Kotiranta H."/>
            <person name="LaButti K.M."/>
            <person name="Lechner B.E."/>
            <person name="Liimatainen K."/>
            <person name="Lipzen A."/>
            <person name="Lukacs Z."/>
            <person name="Mihaltcheva S."/>
            <person name="Morgado L.N."/>
            <person name="Niskanen T."/>
            <person name="Noordeloos M.E."/>
            <person name="Ohm R.A."/>
            <person name="Ortiz-Santana B."/>
            <person name="Ovrebo C."/>
            <person name="Racz N."/>
            <person name="Riley R."/>
            <person name="Savchenko A."/>
            <person name="Shiryaev A."/>
            <person name="Soop K."/>
            <person name="Spirin V."/>
            <person name="Szebenyi C."/>
            <person name="Tomsovsky M."/>
            <person name="Tulloss R.E."/>
            <person name="Uehling J."/>
            <person name="Grigoriev I.V."/>
            <person name="Vagvolgyi C."/>
            <person name="Papp T."/>
            <person name="Martin F.M."/>
            <person name="Miettinen O."/>
            <person name="Hibbett D.S."/>
            <person name="Nagy L.G."/>
        </authorList>
    </citation>
    <scope>NUCLEOTIDE SEQUENCE [LARGE SCALE GENOMIC DNA]</scope>
    <source>
        <strain evidence="4 5">CBS 962.96</strain>
    </source>
</reference>
<dbReference type="Pfam" id="PF03221">
    <property type="entry name" value="HTH_Tnp_Tc5"/>
    <property type="match status" value="1"/>
</dbReference>
<dbReference type="SUPFAM" id="SSF46689">
    <property type="entry name" value="Homeodomain-like"/>
    <property type="match status" value="2"/>
</dbReference>
<accession>A0A4S8MQB6</accession>
<dbReference type="OrthoDB" id="9909311at2759"/>
<evidence type="ECO:0000313" key="5">
    <source>
        <dbReference type="Proteomes" id="UP000297245"/>
    </source>
</evidence>
<dbReference type="SMART" id="SM00674">
    <property type="entry name" value="CENPB"/>
    <property type="match status" value="1"/>
</dbReference>
<dbReference type="PROSITE" id="PS51253">
    <property type="entry name" value="HTH_CENPB"/>
    <property type="match status" value="1"/>
</dbReference>
<gene>
    <name evidence="4" type="ORF">K435DRAFT_850126</name>
</gene>
<feature type="region of interest" description="Disordered" evidence="2">
    <location>
        <begin position="43"/>
        <end position="84"/>
    </location>
</feature>
<keyword evidence="1" id="KW-0238">DNA-binding</keyword>
<evidence type="ECO:0000256" key="2">
    <source>
        <dbReference type="SAM" id="MobiDB-lite"/>
    </source>
</evidence>
<feature type="compositionally biased region" description="Basic and acidic residues" evidence="2">
    <location>
        <begin position="416"/>
        <end position="426"/>
    </location>
</feature>
<dbReference type="PANTHER" id="PTHR19303:SF70">
    <property type="entry name" value="HTH CENPB-TYPE DOMAIN-CONTAINING PROTEIN"/>
    <property type="match status" value="1"/>
</dbReference>
<dbReference type="GO" id="GO:0005634">
    <property type="term" value="C:nucleus"/>
    <property type="evidence" value="ECO:0007669"/>
    <property type="project" value="TreeGrafter"/>
</dbReference>
<protein>
    <recommendedName>
        <fullName evidence="3">HTH CENPB-type domain-containing protein</fullName>
    </recommendedName>
</protein>
<organism evidence="4 5">
    <name type="scientific">Dendrothele bispora (strain CBS 962.96)</name>
    <dbReference type="NCBI Taxonomy" id="1314807"/>
    <lineage>
        <taxon>Eukaryota</taxon>
        <taxon>Fungi</taxon>
        <taxon>Dikarya</taxon>
        <taxon>Basidiomycota</taxon>
        <taxon>Agaricomycotina</taxon>
        <taxon>Agaricomycetes</taxon>
        <taxon>Agaricomycetidae</taxon>
        <taxon>Agaricales</taxon>
        <taxon>Agaricales incertae sedis</taxon>
        <taxon>Dendrothele</taxon>
    </lineage>
</organism>
<feature type="region of interest" description="Disordered" evidence="2">
    <location>
        <begin position="350"/>
        <end position="444"/>
    </location>
</feature>
<feature type="compositionally biased region" description="Polar residues" evidence="2">
    <location>
        <begin position="119"/>
        <end position="158"/>
    </location>
</feature>
<dbReference type="EMBL" id="ML179050">
    <property type="protein sequence ID" value="THV05240.1"/>
    <property type="molecule type" value="Genomic_DNA"/>
</dbReference>
<proteinExistence type="predicted"/>
<dbReference type="Proteomes" id="UP000297245">
    <property type="component" value="Unassembled WGS sequence"/>
</dbReference>
<feature type="compositionally biased region" description="Low complexity" evidence="2">
    <location>
        <begin position="398"/>
        <end position="410"/>
    </location>
</feature>
<dbReference type="InterPro" id="IPR006600">
    <property type="entry name" value="HTH_CenpB_DNA-bd_dom"/>
</dbReference>
<evidence type="ECO:0000313" key="4">
    <source>
        <dbReference type="EMBL" id="THV05240.1"/>
    </source>
</evidence>